<evidence type="ECO:0000313" key="2">
    <source>
        <dbReference type="Proteomes" id="UP001497527"/>
    </source>
</evidence>
<reference evidence="1 2" key="1">
    <citation type="submission" date="2024-05" db="EMBL/GenBank/DDBJ databases">
        <authorList>
            <person name="Duchaud E."/>
        </authorList>
    </citation>
    <scope>NUCLEOTIDE SEQUENCE [LARGE SCALE GENOMIC DNA]</scope>
    <source>
        <strain evidence="1">Ena-SAMPLE-TAB-13-05-2024-13:56:06:370-140308</strain>
    </source>
</reference>
<gene>
    <name evidence="1" type="ORF">T190423A01A_30521</name>
</gene>
<comment type="caution">
    <text evidence="1">The sequence shown here is derived from an EMBL/GenBank/DDBJ whole genome shotgun (WGS) entry which is preliminary data.</text>
</comment>
<dbReference type="EMBL" id="CAXJIO010000012">
    <property type="protein sequence ID" value="CAL2103407.1"/>
    <property type="molecule type" value="Genomic_DNA"/>
</dbReference>
<evidence type="ECO:0008006" key="3">
    <source>
        <dbReference type="Google" id="ProtNLM"/>
    </source>
</evidence>
<sequence length="314" mass="34635">MIVVYNEEQGTAAEGCASSYTITRTWSVSDCAGNETIHEQVITVEDTEAPILITSLDEEITVECDAIPEIPELEFEDNCTENITDIDFEETNTFDGTDADYTIIRVWTVSDECGNTSEFTQQINVSVNENITEVSDSKCIDDGIVDLNDYLNDQSTDGTWEVVSGNLLLESDGTFDPQDLELGDYVFSYTVSDEGCLDTTRVTININDDCVVLPCGQEDVMISKAVTPNGDQWNENFEVTGVESCGFIVKVQIFNRWGSKVYQSNNYTNNWNGITDGASFGGATRLPAGTYYYIVELENSGLKPFTGAIYLGTK</sequence>
<dbReference type="Proteomes" id="UP001497527">
    <property type="component" value="Unassembled WGS sequence"/>
</dbReference>
<proteinExistence type="predicted"/>
<organism evidence="1 2">
    <name type="scientific">Tenacibaculum polynesiense</name>
    <dbReference type="NCBI Taxonomy" id="3137857"/>
    <lineage>
        <taxon>Bacteria</taxon>
        <taxon>Pseudomonadati</taxon>
        <taxon>Bacteroidota</taxon>
        <taxon>Flavobacteriia</taxon>
        <taxon>Flavobacteriales</taxon>
        <taxon>Flavobacteriaceae</taxon>
        <taxon>Tenacibaculum</taxon>
    </lineage>
</organism>
<accession>A0ABM9PCS6</accession>
<dbReference type="Pfam" id="PF13585">
    <property type="entry name" value="CHU_C"/>
    <property type="match status" value="1"/>
</dbReference>
<protein>
    <recommendedName>
        <fullName evidence="3">Gliding motility-associated C-terminal domain-containing protein</fullName>
    </recommendedName>
</protein>
<evidence type="ECO:0000313" key="1">
    <source>
        <dbReference type="EMBL" id="CAL2103407.1"/>
    </source>
</evidence>
<keyword evidence="2" id="KW-1185">Reference proteome</keyword>
<dbReference type="InterPro" id="IPR026341">
    <property type="entry name" value="T9SS_type_B"/>
</dbReference>
<name>A0ABM9PCS6_9FLAO</name>
<dbReference type="NCBIfam" id="TIGR04131">
    <property type="entry name" value="Bac_Flav_CTERM"/>
    <property type="match status" value="1"/>
</dbReference>